<evidence type="ECO:0000313" key="2">
    <source>
        <dbReference type="Proteomes" id="UP000003704"/>
    </source>
</evidence>
<dbReference type="Proteomes" id="UP000003704">
    <property type="component" value="Unassembled WGS sequence"/>
</dbReference>
<dbReference type="RefSeq" id="WP_007186442.1">
    <property type="nucleotide sequence ID" value="NZ_AKGD01000003.1"/>
</dbReference>
<sequence>MTTDAFKQHVRQMTDDTLDLFRAKLAEAGPKGRCDPLLRVLIEPSSEPGSHRDTEATMPWGQPWTHSGLDHLVMHLFLDAVGAKAYAIAMEVRAGGAAPQTGAYACGGTAGWDTAIGEVYGFVDGQLEIKSRVTGDSDRPRIAALSTVPNLLQPLQTTALSADQQSALKDYVDILVAQLRRQIGP</sequence>
<reference evidence="1 2" key="1">
    <citation type="journal article" date="2012" name="J. Bacteriol.">
        <title>Genome Sequence of n-Alkane-Degrading Hydrocarboniphaga effusa Strain AP103T (ATCC BAA-332T).</title>
        <authorList>
            <person name="Chang H.K."/>
            <person name="Zylstra G.J."/>
            <person name="Chae J.C."/>
        </authorList>
    </citation>
    <scope>NUCLEOTIDE SEQUENCE [LARGE SCALE GENOMIC DNA]</scope>
    <source>
        <strain evidence="1 2">AP103</strain>
    </source>
</reference>
<comment type="caution">
    <text evidence="1">The sequence shown here is derived from an EMBL/GenBank/DDBJ whole genome shotgun (WGS) entry which is preliminary data.</text>
</comment>
<dbReference type="AlphaFoldDB" id="I8T3L7"/>
<gene>
    <name evidence="1" type="ORF">WQQ_35030</name>
</gene>
<proteinExistence type="predicted"/>
<dbReference type="EMBL" id="AKGD01000003">
    <property type="protein sequence ID" value="EIT68308.1"/>
    <property type="molecule type" value="Genomic_DNA"/>
</dbReference>
<accession>I8T3L7</accession>
<protein>
    <submittedName>
        <fullName evidence="1">Uncharacterized protein</fullName>
    </submittedName>
</protein>
<keyword evidence="2" id="KW-1185">Reference proteome</keyword>
<evidence type="ECO:0000313" key="1">
    <source>
        <dbReference type="EMBL" id="EIT68308.1"/>
    </source>
</evidence>
<organism evidence="1 2">
    <name type="scientific">Hydrocarboniphaga effusa AP103</name>
    <dbReference type="NCBI Taxonomy" id="1172194"/>
    <lineage>
        <taxon>Bacteria</taxon>
        <taxon>Pseudomonadati</taxon>
        <taxon>Pseudomonadota</taxon>
        <taxon>Gammaproteobacteria</taxon>
        <taxon>Nevskiales</taxon>
        <taxon>Nevskiaceae</taxon>
        <taxon>Hydrocarboniphaga</taxon>
    </lineage>
</organism>
<name>I8T3L7_9GAMM</name>